<dbReference type="eggNOG" id="ENOG502QYN4">
    <property type="taxonomic scope" value="Eukaryota"/>
</dbReference>
<feature type="compositionally biased region" description="Acidic residues" evidence="1">
    <location>
        <begin position="41"/>
        <end position="52"/>
    </location>
</feature>
<feature type="compositionally biased region" description="Low complexity" evidence="1">
    <location>
        <begin position="1"/>
        <end position="14"/>
    </location>
</feature>
<evidence type="ECO:0000313" key="3">
    <source>
        <dbReference type="Proteomes" id="UP000001449"/>
    </source>
</evidence>
<dbReference type="InParanoid" id="B8C3Z9"/>
<organism evidence="2 3">
    <name type="scientific">Thalassiosira pseudonana</name>
    <name type="common">Marine diatom</name>
    <name type="synonym">Cyclotella nana</name>
    <dbReference type="NCBI Taxonomy" id="35128"/>
    <lineage>
        <taxon>Eukaryota</taxon>
        <taxon>Sar</taxon>
        <taxon>Stramenopiles</taxon>
        <taxon>Ochrophyta</taxon>
        <taxon>Bacillariophyta</taxon>
        <taxon>Coscinodiscophyceae</taxon>
        <taxon>Thalassiosirophycidae</taxon>
        <taxon>Thalassiosirales</taxon>
        <taxon>Thalassiosiraceae</taxon>
        <taxon>Thalassiosira</taxon>
    </lineage>
</organism>
<sequence length="433" mass="48256">MASSSNNNPVNNDGNLRKEDNSNSSNANNSHQPSSQQEPPREEEDEEEEEAPVSESLQQMFHDMECALNTVLTSSSLETNDAIMGTNTTDHDGDGDAFVDEYPPPPFGLHDADAGKSKGGLEVRKMEVPSWLSTKDVAEHLIGSGKQQQLEEEYQCTILLIGKGSNNGNNNSNLPHLLITMKGYDTRQLGRVRRALEDSLIDYIVQNTPEEQYRDKTNRRRPPPALGRLLYSLALSAANASPKMKDRSRHRTVLGRDVYSIQQQIATAGGGGDHEEYEHYAPPAKKVWMNVVELPYDEETGEYHGRFLSGRNGSLFQYYRTKFNCQVNVYGVWGDRERGGGEEEGEAVSSSSSSNTTMICNPYVLVTSKEGKRNVDNCLQFIEHRIREHQEQFGVSRDRVSEKVASMRRENRTNGGSGGGRRPRRVGGESPAE</sequence>
<keyword evidence="3" id="KW-1185">Reference proteome</keyword>
<protein>
    <submittedName>
        <fullName evidence="2">Uncharacterized protein</fullName>
    </submittedName>
</protein>
<dbReference type="EMBL" id="CM000642">
    <property type="protein sequence ID" value="EED92647.1"/>
    <property type="molecule type" value="Genomic_DNA"/>
</dbReference>
<proteinExistence type="predicted"/>
<reference evidence="2 3" key="2">
    <citation type="journal article" date="2008" name="Nature">
        <title>The Phaeodactylum genome reveals the evolutionary history of diatom genomes.</title>
        <authorList>
            <person name="Bowler C."/>
            <person name="Allen A.E."/>
            <person name="Badger J.H."/>
            <person name="Grimwood J."/>
            <person name="Jabbari K."/>
            <person name="Kuo A."/>
            <person name="Maheswari U."/>
            <person name="Martens C."/>
            <person name="Maumus F."/>
            <person name="Otillar R.P."/>
            <person name="Rayko E."/>
            <person name="Salamov A."/>
            <person name="Vandepoele K."/>
            <person name="Beszteri B."/>
            <person name="Gruber A."/>
            <person name="Heijde M."/>
            <person name="Katinka M."/>
            <person name="Mock T."/>
            <person name="Valentin K."/>
            <person name="Verret F."/>
            <person name="Berges J.A."/>
            <person name="Brownlee C."/>
            <person name="Cadoret J.P."/>
            <person name="Chiovitti A."/>
            <person name="Choi C.J."/>
            <person name="Coesel S."/>
            <person name="De Martino A."/>
            <person name="Detter J.C."/>
            <person name="Durkin C."/>
            <person name="Falciatore A."/>
            <person name="Fournet J."/>
            <person name="Haruta M."/>
            <person name="Huysman M.J."/>
            <person name="Jenkins B.D."/>
            <person name="Jiroutova K."/>
            <person name="Jorgensen R.E."/>
            <person name="Joubert Y."/>
            <person name="Kaplan A."/>
            <person name="Kroger N."/>
            <person name="Kroth P.G."/>
            <person name="La Roche J."/>
            <person name="Lindquist E."/>
            <person name="Lommer M."/>
            <person name="Martin-Jezequel V."/>
            <person name="Lopez P.J."/>
            <person name="Lucas S."/>
            <person name="Mangogna M."/>
            <person name="McGinnis K."/>
            <person name="Medlin L.K."/>
            <person name="Montsant A."/>
            <person name="Oudot-Le Secq M.P."/>
            <person name="Napoli C."/>
            <person name="Obornik M."/>
            <person name="Parker M.S."/>
            <person name="Petit J.L."/>
            <person name="Porcel B.M."/>
            <person name="Poulsen N."/>
            <person name="Robison M."/>
            <person name="Rychlewski L."/>
            <person name="Rynearson T.A."/>
            <person name="Schmutz J."/>
            <person name="Shapiro H."/>
            <person name="Siaut M."/>
            <person name="Stanley M."/>
            <person name="Sussman M.R."/>
            <person name="Taylor A.R."/>
            <person name="Vardi A."/>
            <person name="von Dassow P."/>
            <person name="Vyverman W."/>
            <person name="Willis A."/>
            <person name="Wyrwicz L.S."/>
            <person name="Rokhsar D.S."/>
            <person name="Weissenbach J."/>
            <person name="Armbrust E.V."/>
            <person name="Green B.R."/>
            <person name="Van de Peer Y."/>
            <person name="Grigoriev I.V."/>
        </authorList>
    </citation>
    <scope>NUCLEOTIDE SEQUENCE [LARGE SCALE GENOMIC DNA]</scope>
    <source>
        <strain evidence="2 3">CCMP1335</strain>
    </source>
</reference>
<dbReference type="KEGG" id="tps:THAPSDRAFT_5820"/>
<dbReference type="PaxDb" id="35128-Thaps5820"/>
<evidence type="ECO:0000313" key="2">
    <source>
        <dbReference type="EMBL" id="EED92647.1"/>
    </source>
</evidence>
<feature type="region of interest" description="Disordered" evidence="1">
    <location>
        <begin position="393"/>
        <end position="433"/>
    </location>
</feature>
<reference evidence="2 3" key="1">
    <citation type="journal article" date="2004" name="Science">
        <title>The genome of the diatom Thalassiosira pseudonana: ecology, evolution, and metabolism.</title>
        <authorList>
            <person name="Armbrust E.V."/>
            <person name="Berges J.A."/>
            <person name="Bowler C."/>
            <person name="Green B.R."/>
            <person name="Martinez D."/>
            <person name="Putnam N.H."/>
            <person name="Zhou S."/>
            <person name="Allen A.E."/>
            <person name="Apt K.E."/>
            <person name="Bechner M."/>
            <person name="Brzezinski M.A."/>
            <person name="Chaal B.K."/>
            <person name="Chiovitti A."/>
            <person name="Davis A.K."/>
            <person name="Demarest M.S."/>
            <person name="Detter J.C."/>
            <person name="Glavina T."/>
            <person name="Goodstein D."/>
            <person name="Hadi M.Z."/>
            <person name="Hellsten U."/>
            <person name="Hildebrand M."/>
            <person name="Jenkins B.D."/>
            <person name="Jurka J."/>
            <person name="Kapitonov V.V."/>
            <person name="Kroger N."/>
            <person name="Lau W.W."/>
            <person name="Lane T.W."/>
            <person name="Larimer F.W."/>
            <person name="Lippmeier J.C."/>
            <person name="Lucas S."/>
            <person name="Medina M."/>
            <person name="Montsant A."/>
            <person name="Obornik M."/>
            <person name="Parker M.S."/>
            <person name="Palenik B."/>
            <person name="Pazour G.J."/>
            <person name="Richardson P.M."/>
            <person name="Rynearson T.A."/>
            <person name="Saito M.A."/>
            <person name="Schwartz D.C."/>
            <person name="Thamatrakoln K."/>
            <person name="Valentin K."/>
            <person name="Vardi A."/>
            <person name="Wilkerson F.P."/>
            <person name="Rokhsar D.S."/>
        </authorList>
    </citation>
    <scope>NUCLEOTIDE SEQUENCE [LARGE SCALE GENOMIC DNA]</scope>
    <source>
        <strain evidence="2 3">CCMP1335</strain>
    </source>
</reference>
<feature type="compositionally biased region" description="Low complexity" evidence="1">
    <location>
        <begin position="22"/>
        <end position="38"/>
    </location>
</feature>
<evidence type="ECO:0000256" key="1">
    <source>
        <dbReference type="SAM" id="MobiDB-lite"/>
    </source>
</evidence>
<dbReference type="Proteomes" id="UP000001449">
    <property type="component" value="Chromosome 5"/>
</dbReference>
<dbReference type="AlphaFoldDB" id="B8C3Z9"/>
<name>B8C3Z9_THAPS</name>
<feature type="compositionally biased region" description="Basic and acidic residues" evidence="1">
    <location>
        <begin position="393"/>
        <end position="412"/>
    </location>
</feature>
<feature type="region of interest" description="Disordered" evidence="1">
    <location>
        <begin position="1"/>
        <end position="56"/>
    </location>
</feature>
<dbReference type="RefSeq" id="XP_002290895.1">
    <property type="nucleotide sequence ID" value="XM_002290859.1"/>
</dbReference>
<dbReference type="GeneID" id="7447213"/>
<dbReference type="HOGENOM" id="CLU_633872_0_0_1"/>
<gene>
    <name evidence="2" type="ORF">THAPSDRAFT_5820</name>
</gene>
<accession>B8C3Z9</accession>